<comment type="caution">
    <text evidence="1">The sequence shown here is derived from an EMBL/GenBank/DDBJ whole genome shotgun (WGS) entry which is preliminary data.</text>
</comment>
<protein>
    <submittedName>
        <fullName evidence="1">Uncharacterized protein</fullName>
    </submittedName>
</protein>
<keyword evidence="2" id="KW-1185">Reference proteome</keyword>
<reference evidence="1" key="1">
    <citation type="submission" date="2022-04" db="EMBL/GenBank/DDBJ databases">
        <title>Genome of the entomopathogenic fungus Entomophthora muscae.</title>
        <authorList>
            <person name="Elya C."/>
            <person name="Lovett B.R."/>
            <person name="Lee E."/>
            <person name="Macias A.M."/>
            <person name="Hajek A.E."/>
            <person name="De Bivort B.L."/>
            <person name="Kasson M.T."/>
            <person name="De Fine Licht H.H."/>
            <person name="Stajich J.E."/>
        </authorList>
    </citation>
    <scope>NUCLEOTIDE SEQUENCE</scope>
    <source>
        <strain evidence="1">Berkeley</strain>
    </source>
</reference>
<gene>
    <name evidence="1" type="ORF">DSO57_1006753</name>
</gene>
<dbReference type="Proteomes" id="UP001165960">
    <property type="component" value="Unassembled WGS sequence"/>
</dbReference>
<organism evidence="1 2">
    <name type="scientific">Entomophthora muscae</name>
    <dbReference type="NCBI Taxonomy" id="34485"/>
    <lineage>
        <taxon>Eukaryota</taxon>
        <taxon>Fungi</taxon>
        <taxon>Fungi incertae sedis</taxon>
        <taxon>Zoopagomycota</taxon>
        <taxon>Entomophthoromycotina</taxon>
        <taxon>Entomophthoromycetes</taxon>
        <taxon>Entomophthorales</taxon>
        <taxon>Entomophthoraceae</taxon>
        <taxon>Entomophthora</taxon>
    </lineage>
</organism>
<dbReference type="EMBL" id="QTSX02007119">
    <property type="protein sequence ID" value="KAJ9051212.1"/>
    <property type="molecule type" value="Genomic_DNA"/>
</dbReference>
<accession>A0ACC2RMC0</accession>
<name>A0ACC2RMC0_9FUNG</name>
<sequence length="76" mass="8559">MTAVCVYAPVNRKENKAFWKWFQTLKSKGPLLVLEDMNCVLCKKTENFAVSKTAQQGTPAFVKPIEVMVLLGQIQV</sequence>
<evidence type="ECO:0000313" key="1">
    <source>
        <dbReference type="EMBL" id="KAJ9051212.1"/>
    </source>
</evidence>
<proteinExistence type="predicted"/>
<evidence type="ECO:0000313" key="2">
    <source>
        <dbReference type="Proteomes" id="UP001165960"/>
    </source>
</evidence>